<gene>
    <name evidence="2" type="ORF">H9L23_20870</name>
</gene>
<dbReference type="GO" id="GO:0031179">
    <property type="term" value="P:peptide modification"/>
    <property type="evidence" value="ECO:0007669"/>
    <property type="project" value="InterPro"/>
</dbReference>
<dbReference type="RefSeq" id="WP_187592138.1">
    <property type="nucleotide sequence ID" value="NZ_CP060723.1"/>
</dbReference>
<dbReference type="EMBL" id="CP060723">
    <property type="protein sequence ID" value="QNN41532.1"/>
    <property type="molecule type" value="Genomic_DNA"/>
</dbReference>
<dbReference type="SMART" id="SM01260">
    <property type="entry name" value="LANC_like"/>
    <property type="match status" value="1"/>
</dbReference>
<dbReference type="InterPro" id="IPR007822">
    <property type="entry name" value="LANC-like"/>
</dbReference>
<accession>A0A7G9QDV7</accession>
<proteinExistence type="predicted"/>
<organism evidence="2 3">
    <name type="scientific">Pedobacter roseus</name>
    <dbReference type="NCBI Taxonomy" id="336820"/>
    <lineage>
        <taxon>Bacteria</taxon>
        <taxon>Pseudomonadati</taxon>
        <taxon>Bacteroidota</taxon>
        <taxon>Sphingobacteriia</taxon>
        <taxon>Sphingobacteriales</taxon>
        <taxon>Sphingobacteriaceae</taxon>
        <taxon>Pedobacter</taxon>
    </lineage>
</organism>
<name>A0A7G9QDV7_9SPHI</name>
<dbReference type="PRINTS" id="PR01950">
    <property type="entry name" value="LANCSUPER"/>
</dbReference>
<evidence type="ECO:0000313" key="3">
    <source>
        <dbReference type="Proteomes" id="UP000515806"/>
    </source>
</evidence>
<dbReference type="PANTHER" id="PTHR12736">
    <property type="entry name" value="LANC-LIKE PROTEIN"/>
    <property type="match status" value="1"/>
</dbReference>
<keyword evidence="1" id="KW-0479">Metal-binding</keyword>
<keyword evidence="3" id="KW-1185">Reference proteome</keyword>
<dbReference type="Gene3D" id="1.50.10.20">
    <property type="match status" value="1"/>
</dbReference>
<dbReference type="PRINTS" id="PR01955">
    <property type="entry name" value="LANCFRANKIA"/>
</dbReference>
<reference evidence="2 3" key="1">
    <citation type="submission" date="2020-08" db="EMBL/GenBank/DDBJ databases">
        <title>Genome sequence of Pedobacter roseus KACC 11594T.</title>
        <authorList>
            <person name="Hyun D.-W."/>
            <person name="Bae J.-W."/>
        </authorList>
    </citation>
    <scope>NUCLEOTIDE SEQUENCE [LARGE SCALE GENOMIC DNA]</scope>
    <source>
        <strain evidence="2 3">KACC 11594</strain>
    </source>
</reference>
<dbReference type="KEGG" id="proe:H9L23_20870"/>
<evidence type="ECO:0008006" key="4">
    <source>
        <dbReference type="Google" id="ProtNLM"/>
    </source>
</evidence>
<protein>
    <recommendedName>
        <fullName evidence="4">Lanthionine synthetase C family protein</fullName>
    </recommendedName>
</protein>
<dbReference type="GO" id="GO:0005886">
    <property type="term" value="C:plasma membrane"/>
    <property type="evidence" value="ECO:0007669"/>
    <property type="project" value="TreeGrafter"/>
</dbReference>
<sequence>MSTLQAETVMSTRFKVVFEQIKHLLHDQENQPDFITNGNLFNGYAGIVYYYFSLLKAFPEGESEAYIALEKLIESYNTQDNMASKYMTFCSGLSGFYFLIQKLVEQEYLDEVFLEEVLPINELIFEDTKRLLTEENTDFLHGASGQMLYLLSSKGDPNREKYLGVLVDQLLTLAVIDEKGLRFPNSTVKEFQNTDNTNMSLSHGNAGILLVMLNIYNAGIEQEKLGTAIQQSLDFFLHYYHPRNEDISLSAFPLLVNEELTKEELIDGDFYAENYSWCYGDLAAIWLLYQSSVSFKNAAYADIADQIGKTMAAGLITVPASGIKINSHFCHGTSGIALFLNRLYQFSGHTIYQEAAQVWLDSTLDHLEKDLNNPDFMNKPSSLGLLEGVSGAMFVLAAAEHDDIAANWTDMFLLS</sequence>
<keyword evidence="1" id="KW-0862">Zinc</keyword>
<feature type="binding site" evidence="1">
    <location>
        <position position="331"/>
    </location>
    <ligand>
        <name>Zn(2+)</name>
        <dbReference type="ChEBI" id="CHEBI:29105"/>
    </ligand>
</feature>
<dbReference type="GO" id="GO:0046872">
    <property type="term" value="F:metal ion binding"/>
    <property type="evidence" value="ECO:0007669"/>
    <property type="project" value="UniProtKB-KW"/>
</dbReference>
<feature type="binding site" evidence="1">
    <location>
        <position position="330"/>
    </location>
    <ligand>
        <name>Zn(2+)</name>
        <dbReference type="ChEBI" id="CHEBI:29105"/>
    </ligand>
</feature>
<dbReference type="Proteomes" id="UP000515806">
    <property type="component" value="Chromosome"/>
</dbReference>
<dbReference type="SUPFAM" id="SSF158745">
    <property type="entry name" value="LanC-like"/>
    <property type="match status" value="1"/>
</dbReference>
<dbReference type="PANTHER" id="PTHR12736:SF7">
    <property type="entry name" value="LANC-LIKE PROTEIN 3"/>
    <property type="match status" value="1"/>
</dbReference>
<evidence type="ECO:0000313" key="2">
    <source>
        <dbReference type="EMBL" id="QNN41532.1"/>
    </source>
</evidence>
<dbReference type="Pfam" id="PF05147">
    <property type="entry name" value="LANC_like"/>
    <property type="match status" value="1"/>
</dbReference>
<evidence type="ECO:0000256" key="1">
    <source>
        <dbReference type="PIRSR" id="PIRSR607822-1"/>
    </source>
</evidence>
<feature type="binding site" evidence="1">
    <location>
        <position position="278"/>
    </location>
    <ligand>
        <name>Zn(2+)</name>
        <dbReference type="ChEBI" id="CHEBI:29105"/>
    </ligand>
</feature>
<dbReference type="AlphaFoldDB" id="A0A7G9QDV7"/>